<dbReference type="PRINTS" id="PR00935">
    <property type="entry name" value="BAND41"/>
</dbReference>
<dbReference type="InterPro" id="IPR019749">
    <property type="entry name" value="Band_41_domain"/>
</dbReference>
<dbReference type="EMBL" id="CALNXI010000005">
    <property type="protein sequence ID" value="CAH3014014.1"/>
    <property type="molecule type" value="Genomic_DNA"/>
</dbReference>
<feature type="compositionally biased region" description="Polar residues" evidence="1">
    <location>
        <begin position="623"/>
        <end position="635"/>
    </location>
</feature>
<dbReference type="SUPFAM" id="SSF50156">
    <property type="entry name" value="PDZ domain-like"/>
    <property type="match status" value="4"/>
</dbReference>
<dbReference type="Gene3D" id="2.30.42.10">
    <property type="match status" value="4"/>
</dbReference>
<dbReference type="Gene3D" id="3.10.20.90">
    <property type="entry name" value="Phosphatidylinositol 3-kinase Catalytic Subunit, Chain A, domain 1"/>
    <property type="match status" value="1"/>
</dbReference>
<dbReference type="Pfam" id="PF09380">
    <property type="entry name" value="FERM_C"/>
    <property type="match status" value="1"/>
</dbReference>
<dbReference type="SMART" id="SM00295">
    <property type="entry name" value="B41"/>
    <property type="match status" value="1"/>
</dbReference>
<dbReference type="Pfam" id="PF00595">
    <property type="entry name" value="PDZ"/>
    <property type="match status" value="4"/>
</dbReference>
<evidence type="ECO:0008006" key="6">
    <source>
        <dbReference type="Google" id="ProtNLM"/>
    </source>
</evidence>
<dbReference type="SUPFAM" id="SSF47031">
    <property type="entry name" value="Second domain of FERM"/>
    <property type="match status" value="1"/>
</dbReference>
<dbReference type="InterPro" id="IPR000299">
    <property type="entry name" value="FERM_domain"/>
</dbReference>
<dbReference type="InterPro" id="IPR019748">
    <property type="entry name" value="FERM_central"/>
</dbReference>
<comment type="caution">
    <text evidence="4">The sequence shown here is derived from an EMBL/GenBank/DDBJ whole genome shotgun (WGS) entry which is preliminary data.</text>
</comment>
<accession>A0ABN8LEZ2</accession>
<evidence type="ECO:0000259" key="3">
    <source>
        <dbReference type="PROSITE" id="PS50106"/>
    </source>
</evidence>
<feature type="domain" description="PDZ" evidence="3">
    <location>
        <begin position="1093"/>
        <end position="1174"/>
    </location>
</feature>
<sequence length="1306" mass="144272">MLCFQIGEGDKLINVVLLNGERLNVRVQASATGQDLYNVITEHLGLTETIFFGLMIIKDGEHEFLDFSEKLSKLAKFAPHLWKDDVSCNSSLVFTIFFRVKYYVENICLLQQQCTRHLYYLQLRKDVLEGGIYVHEETAMLLASYALQAEVGDYNQTLHGSDYFVPEHYLPQRAIAKLTASSIKKQLPSMHKTHTGLSDAQAEIEYLKEAQKLQEYGIIFNKVSKYKKDKRGGFSLGISVRGLIVYEERGIVKSPTFRHPWQNIKRMAFHRRRFYIEAHGDPETSKMVLYTCSYKKSRYLLKMCTSFYKFQMMMGMKLTSLKEYPRDGAVRMNGVVKTDETDSVASMPVSTAEKPGHESAVIQPQGIGPAIHLNGSSVPVPEDQPVQVSVHPVQLQKVEGSLGLNIIGGIELGGIYVKTMAPEGPAALSGKINIGDRILEINGHSLEGLSRQEAVNILRTAPYVCTLLIESCVAAPATPNGKPAMPGTQAASAFYQPNRQQQMQSMMQRQPSVESQYSSMQQQFVPSQSQQIEDIVTVSNSTTSLDQTKRLNEEGTVVQPFRGNTAFVSAQIRARAMKKKLAMGDKASLEAAAVTDSREDRWDGLPREGETRKGEEANVIIVEQSSPTSLANQRKNSVEEPLIDENSQLLSTPEQKGGAVNDDSNVAGFFRKIQSFLFSPSPPKVKNSEESESSCCESDFDSEFSEMTSESFNVGEIEAIRDELETLLLSGPQAPELFIRDKSFIEKPSTSAEVMTPQEPFQDSPPLVQEALTLSMPEAKEVTHKNNGVEENEESSIELIETGDNTPFLAEGGTEIHVDEGKDQVVNTSEDNKDGIRDADEKRSLIYRATSFFKTKKETTEYIPIEIPKLNGSFGLNVTGGPELDGIYVKSLLPGGAAEASGKIHNGDRIVEINGVSMEGLNRKQAVELLRRSAATATLVIERYKQPEPEGPYLENVEDLLAISPNCILVELQKMNNSFGFSVVGGPDFGGIFVKTINPHGAAAMDGRIGISDRIVAVNGVNLTAATRQEAVDALRNSPIIAQLVVEKCSAEDHMTNSSGPPTPQESRYGAVHYNQYQPENYNDYNMDDLPFEVYLAKGQNGLGMSLTGGDSGGPIYIKKLVPGGSALLSGQLQVNDIILQVNNKNVDQMSYREVLSILRNCPSEVRLLIQRPQVSSHPPYPGYRGGSDRASVDSYGSYSSMSNKSREYCSALSVTGGELKNDAEERPFCCVAAVCYCFTYSLKCYMCPGDQSVEDCDKDKSEMNCTDATPVCVKADADRESGKKFRWRACMLKTMCEDIEKKCKD</sequence>
<feature type="domain" description="PDZ" evidence="3">
    <location>
        <begin position="969"/>
        <end position="1050"/>
    </location>
</feature>
<dbReference type="InterPro" id="IPR029071">
    <property type="entry name" value="Ubiquitin-like_domsf"/>
</dbReference>
<dbReference type="SUPFAM" id="SSF50729">
    <property type="entry name" value="PH domain-like"/>
    <property type="match status" value="1"/>
</dbReference>
<evidence type="ECO:0000313" key="4">
    <source>
        <dbReference type="EMBL" id="CAH3014014.1"/>
    </source>
</evidence>
<dbReference type="SUPFAM" id="SSF54236">
    <property type="entry name" value="Ubiquitin-like"/>
    <property type="match status" value="1"/>
</dbReference>
<dbReference type="PROSITE" id="PS50057">
    <property type="entry name" value="FERM_3"/>
    <property type="match status" value="1"/>
</dbReference>
<dbReference type="Pfam" id="PF00373">
    <property type="entry name" value="FERM_M"/>
    <property type="match status" value="1"/>
</dbReference>
<dbReference type="Pfam" id="PF09379">
    <property type="entry name" value="FERM_N"/>
    <property type="match status" value="1"/>
</dbReference>
<keyword evidence="5" id="KW-1185">Reference proteome</keyword>
<dbReference type="InterPro" id="IPR052074">
    <property type="entry name" value="NonRcpt_TyrProt_Phosphatase"/>
</dbReference>
<dbReference type="CDD" id="cd17101">
    <property type="entry name" value="FERM_F1_PTPN13_like"/>
    <property type="match status" value="1"/>
</dbReference>
<feature type="region of interest" description="Disordered" evidence="1">
    <location>
        <begin position="592"/>
        <end position="659"/>
    </location>
</feature>
<organism evidence="4 5">
    <name type="scientific">Porites evermanni</name>
    <dbReference type="NCBI Taxonomy" id="104178"/>
    <lineage>
        <taxon>Eukaryota</taxon>
        <taxon>Metazoa</taxon>
        <taxon>Cnidaria</taxon>
        <taxon>Anthozoa</taxon>
        <taxon>Hexacorallia</taxon>
        <taxon>Scleractinia</taxon>
        <taxon>Fungiina</taxon>
        <taxon>Poritidae</taxon>
        <taxon>Porites</taxon>
    </lineage>
</organism>
<reference evidence="4 5" key="1">
    <citation type="submission" date="2022-05" db="EMBL/GenBank/DDBJ databases">
        <authorList>
            <consortium name="Genoscope - CEA"/>
            <person name="William W."/>
        </authorList>
    </citation>
    <scope>NUCLEOTIDE SEQUENCE [LARGE SCALE GENOMIC DNA]</scope>
</reference>
<dbReference type="PROSITE" id="PS50106">
    <property type="entry name" value="PDZ"/>
    <property type="match status" value="4"/>
</dbReference>
<dbReference type="CDD" id="cd06792">
    <property type="entry name" value="PDZ2-PTPN13_FRMPD2-like"/>
    <property type="match status" value="2"/>
</dbReference>
<dbReference type="CDD" id="cd00117">
    <property type="entry name" value="TFP"/>
    <property type="match status" value="1"/>
</dbReference>
<gene>
    <name evidence="4" type="ORF">PEVE_00033598</name>
</gene>
<dbReference type="InterPro" id="IPR036034">
    <property type="entry name" value="PDZ_sf"/>
</dbReference>
<proteinExistence type="predicted"/>
<feature type="domain" description="PDZ" evidence="3">
    <location>
        <begin position="392"/>
        <end position="469"/>
    </location>
</feature>
<dbReference type="PANTHER" id="PTHR46900:SF2">
    <property type="entry name" value="TYROSINE-PROTEIN PHOSPHATASE NON-RECEPTOR TYPE 13"/>
    <property type="match status" value="1"/>
</dbReference>
<protein>
    <recommendedName>
        <fullName evidence="6">Tyrosine-protein phosphatase non-receptor type 13</fullName>
    </recommendedName>
</protein>
<dbReference type="Proteomes" id="UP001159427">
    <property type="component" value="Unassembled WGS sequence"/>
</dbReference>
<dbReference type="PANTHER" id="PTHR46900">
    <property type="entry name" value="TYROSINE-PROTEIN PHOSPHATASE NON-RECEPTOR TYPE 13"/>
    <property type="match status" value="1"/>
</dbReference>
<dbReference type="CDD" id="cd14473">
    <property type="entry name" value="FERM_B-lobe"/>
    <property type="match status" value="1"/>
</dbReference>
<evidence type="ECO:0000256" key="1">
    <source>
        <dbReference type="SAM" id="MobiDB-lite"/>
    </source>
</evidence>
<feature type="compositionally biased region" description="Polar residues" evidence="1">
    <location>
        <begin position="645"/>
        <end position="654"/>
    </location>
</feature>
<dbReference type="InterPro" id="IPR035963">
    <property type="entry name" value="FERM_2"/>
</dbReference>
<dbReference type="InterPro" id="IPR018979">
    <property type="entry name" value="FERM_N"/>
</dbReference>
<feature type="non-terminal residue" evidence="4">
    <location>
        <position position="1306"/>
    </location>
</feature>
<dbReference type="SMART" id="SM00228">
    <property type="entry name" value="PDZ"/>
    <property type="match status" value="4"/>
</dbReference>
<dbReference type="Gene3D" id="1.20.80.10">
    <property type="match status" value="1"/>
</dbReference>
<name>A0ABN8LEZ2_9CNID</name>
<dbReference type="SMART" id="SM01196">
    <property type="entry name" value="FERM_C"/>
    <property type="match status" value="1"/>
</dbReference>
<feature type="compositionally biased region" description="Basic and acidic residues" evidence="1">
    <location>
        <begin position="596"/>
        <end position="616"/>
    </location>
</feature>
<feature type="domain" description="FERM" evidence="2">
    <location>
        <begin position="11"/>
        <end position="315"/>
    </location>
</feature>
<feature type="domain" description="PDZ" evidence="3">
    <location>
        <begin position="864"/>
        <end position="945"/>
    </location>
</feature>
<dbReference type="InterPro" id="IPR018980">
    <property type="entry name" value="FERM_PH-like_C"/>
</dbReference>
<dbReference type="InterPro" id="IPR001478">
    <property type="entry name" value="PDZ"/>
</dbReference>
<evidence type="ECO:0000259" key="2">
    <source>
        <dbReference type="PROSITE" id="PS50057"/>
    </source>
</evidence>
<evidence type="ECO:0000313" key="5">
    <source>
        <dbReference type="Proteomes" id="UP001159427"/>
    </source>
</evidence>
<dbReference type="InterPro" id="IPR014352">
    <property type="entry name" value="FERM/acyl-CoA-bd_prot_sf"/>
</dbReference>
<dbReference type="Gene3D" id="2.30.29.30">
    <property type="entry name" value="Pleckstrin-homology domain (PH domain)/Phosphotyrosine-binding domain (PTB)"/>
    <property type="match status" value="1"/>
</dbReference>
<dbReference type="InterPro" id="IPR011993">
    <property type="entry name" value="PH-like_dom_sf"/>
</dbReference>